<dbReference type="InterPro" id="IPR048992">
    <property type="entry name" value="Stereocilin_LRR"/>
</dbReference>
<sequence length="1692" mass="191075">MITGMTDALFQALLSGTLTQTSTALQGILCSLMGHNNCGFNPNQLQKILLHFESNNWKPKINIQSGSSVPSHEKYRPLSMLPVSYKEKHPNFTRVNSSFNPPEVQNVLEIFYRSRDKDKGIKPSASNEGPDYVVWKVLEDLRQSLMKRMERSAYDTLNRKVSRMTGSLMSKVSSVIGAPHYDQNGKCFVGNLQQLLLWGIQHNITWNIQSVDLTSTNFPPAPPILTCGRSAGILGQTENKAHHIEKRSEPGFGEEPNFYSEVLEAVCNDTIPGLPGVSNFTIFLYCNMHNETGYSVQSTYDLKAACADAAWYLSSVEEDSFWVWVCREYFPLEFNVTVCRNASLVRSSLSSSWMSDLCGNVSSNSDAVRELRNIIRCSDVWQGISMNPKTLKTCLFENKTIWVEKLCNNDTFSAMAEDTKVSFSKLCSHHSLKLNEHNGTITSCQYKTWGQSEFKNATLVEECRALNVQEFVENVCQNITLYGYLKPTSEWIAEFCREKNSSEDGKCFLQRLADMLPLSRSFDLSQLCKNPISYILRLVSQLSQCDSESAGWALNVHYLLKILDFLFTLSDLDQIGKETRDSLGEAILLSSLLDNSSFWASFKMNSSLSIIQAVEWYLEQENNGSDKEDLLSCFSPVLWELMQREDNVTAFQILLQEYLQMPREGFQKVLMSAENDAMEHFLSLMHRSWPQIKVSKPDGKGLETLTSMVIQKFPILTPEIFIDLAQFIPFMSVSDIINFPPSLLANQSVLDAIRYYSPDMKLTQKRAFAKRLMQANMFGDISSWPPYFLRSIQALLPYLPFCHFVQLTPDQIKLLADGWNDVKLEMVQGRHVALSLMNTSRDNTEDQLQSLGNFSCYLTYEDLEGILPLQYPLRKLEKNLLECINEGIISPHGRVAYALVDLLKRVNVHAVGHGELISLRGLLPGLGVGFFQRLTDTQVVSLLPELHTEDLSAAQAFTLLKHITPKKNVAELVICRYHYLIPALGPELLSSLPPSLLNKACQCLRPSLSLLLAPQKAALMQTLRRHIHEREIWPLHLTCLLPLAPLKLLLLDTQVLLRNMSLYGELAWMPQQTQFLWKKIQAGSNLTKSTILTLGSLANGIECDILQQLSTVAEIREVVRYLHGIPTGLHKNLRKCILEELQRRPGISWEDTAWLGPEFISDLPVKLIASLSNESMKQFLEHVHKHPRSILELPLHKKTALAQRALHVLQSHVNGVITVEDLDLLGPLIGFVGEENIAHINRRHLLPNLEELASYCLSDDFISQLGNMLTEEDMFGHPTQWTRTDIETVGRLIFYLTSENINLLPKDVLARDTLEWVLERQRLWEDSETGKICTKQSAILQDKIKKNKVIVTSFMSKTRLRGNREPIPTCADMRITFPSAWTAAQITGMSASDFQDCLGLISRDTDLTAEQAKAALARVKQLFGPVKSMSPVQILQMGHLTTHVNEKELQEMEIPDWGIVTYLSQMENWTPKQMKILVSSILRQMRKSVSSLDLTELTALGHLICGLGVEDLKKISKREFSQAAVYVGSLKLKCSETQMETLAELLTSSSAFGVVSRWGCEIFTEIGTLAAGLPDIVLSSVIRDQIKGLTPSAISLIPAQKFAVVFSPAQLSVFTSDQAAAVTPEQYDHLNYQQRQALSTAKYEGDVHQDPRGENSGTIAWRWNPAVYLMTLLLFVKFISQPRWLEFYEMFL</sequence>
<evidence type="ECO:0000313" key="4">
    <source>
        <dbReference type="EMBL" id="OCT89680.1"/>
    </source>
</evidence>
<feature type="domain" description="Stereocilin LRR" evidence="3">
    <location>
        <begin position="601"/>
        <end position="994"/>
    </location>
</feature>
<dbReference type="EMBL" id="CM004470">
    <property type="protein sequence ID" value="OCT89680.1"/>
    <property type="molecule type" value="Genomic_DNA"/>
</dbReference>
<proteinExistence type="predicted"/>
<organism evidence="4 5">
    <name type="scientific">Xenopus laevis</name>
    <name type="common">African clawed frog</name>
    <dbReference type="NCBI Taxonomy" id="8355"/>
    <lineage>
        <taxon>Eukaryota</taxon>
        <taxon>Metazoa</taxon>
        <taxon>Chordata</taxon>
        <taxon>Craniata</taxon>
        <taxon>Vertebrata</taxon>
        <taxon>Euteleostomi</taxon>
        <taxon>Amphibia</taxon>
        <taxon>Batrachia</taxon>
        <taxon>Anura</taxon>
        <taxon>Pipoidea</taxon>
        <taxon>Pipidae</taxon>
        <taxon>Xenopodinae</taxon>
        <taxon>Xenopus</taxon>
        <taxon>Xenopus</taxon>
    </lineage>
</organism>
<evidence type="ECO:0000256" key="1">
    <source>
        <dbReference type="ARBA" id="ARBA00022729"/>
    </source>
</evidence>
<dbReference type="Proteomes" id="UP000694892">
    <property type="component" value="Chromosome 3L"/>
</dbReference>
<reference evidence="5" key="1">
    <citation type="journal article" date="2016" name="Nature">
        <title>Genome evolution in the allotetraploid frog Xenopus laevis.</title>
        <authorList>
            <person name="Session A.M."/>
            <person name="Uno Y."/>
            <person name="Kwon T."/>
            <person name="Chapman J.A."/>
            <person name="Toyoda A."/>
            <person name="Takahashi S."/>
            <person name="Fukui A."/>
            <person name="Hikosaka A."/>
            <person name="Suzuki A."/>
            <person name="Kondo M."/>
            <person name="van Heeringen S.J."/>
            <person name="Quigley I."/>
            <person name="Heinz S."/>
            <person name="Ogino H."/>
            <person name="Ochi H."/>
            <person name="Hellsten U."/>
            <person name="Lyons J.B."/>
            <person name="Simakov O."/>
            <person name="Putnam N."/>
            <person name="Stites J."/>
            <person name="Kuroki Y."/>
            <person name="Tanaka T."/>
            <person name="Michiue T."/>
            <person name="Watanabe M."/>
            <person name="Bogdanovic O."/>
            <person name="Lister R."/>
            <person name="Georgiou G."/>
            <person name="Paranjpe S.S."/>
            <person name="van Kruijsbergen I."/>
            <person name="Shu S."/>
            <person name="Carlson J."/>
            <person name="Kinoshita T."/>
            <person name="Ohta Y."/>
            <person name="Mawaribuchi S."/>
            <person name="Jenkins J."/>
            <person name="Grimwood J."/>
            <person name="Schmutz J."/>
            <person name="Mitros T."/>
            <person name="Mozaffari S.V."/>
            <person name="Suzuki Y."/>
            <person name="Haramoto Y."/>
            <person name="Yamamoto T.S."/>
            <person name="Takagi C."/>
            <person name="Heald R."/>
            <person name="Miller K."/>
            <person name="Haudenschild C."/>
            <person name="Kitzman J."/>
            <person name="Nakayama T."/>
            <person name="Izutsu Y."/>
            <person name="Robert J."/>
            <person name="Fortriede J."/>
            <person name="Burns K."/>
            <person name="Lotay V."/>
            <person name="Karimi K."/>
            <person name="Yasuoka Y."/>
            <person name="Dichmann D.S."/>
            <person name="Flajnik M.F."/>
            <person name="Houston D.W."/>
            <person name="Shendure J."/>
            <person name="DuPasquier L."/>
            <person name="Vize P.D."/>
            <person name="Zorn A.M."/>
            <person name="Ito M."/>
            <person name="Marcotte E.M."/>
            <person name="Wallingford J.B."/>
            <person name="Ito Y."/>
            <person name="Asashima M."/>
            <person name="Ueno N."/>
            <person name="Matsuda Y."/>
            <person name="Veenstra G.J."/>
            <person name="Fujiyama A."/>
            <person name="Harland R.M."/>
            <person name="Taira M."/>
            <person name="Rokhsar D.S."/>
        </authorList>
    </citation>
    <scope>NUCLEOTIDE SEQUENCE [LARGE SCALE GENOMIC DNA]</scope>
    <source>
        <strain evidence="5">J</strain>
    </source>
</reference>
<accession>A0A974DE06</accession>
<evidence type="ECO:0000256" key="2">
    <source>
        <dbReference type="ARBA" id="ARBA00023180"/>
    </source>
</evidence>
<evidence type="ECO:0000259" key="3">
    <source>
        <dbReference type="Pfam" id="PF21058"/>
    </source>
</evidence>
<dbReference type="PANTHER" id="PTHR23412:SF14">
    <property type="entry name" value="STEREOCILIN-RELATED"/>
    <property type="match status" value="1"/>
</dbReference>
<dbReference type="GO" id="GO:0060091">
    <property type="term" value="C:kinocilium"/>
    <property type="evidence" value="ECO:0007669"/>
    <property type="project" value="TreeGrafter"/>
</dbReference>
<dbReference type="InterPro" id="IPR026664">
    <property type="entry name" value="Stereocilin-rel"/>
</dbReference>
<protein>
    <recommendedName>
        <fullName evidence="3">Stereocilin LRR domain-containing protein</fullName>
    </recommendedName>
</protein>
<gene>
    <name evidence="4" type="ORF">XELAEV_18018299mg</name>
</gene>
<dbReference type="PANTHER" id="PTHR23412">
    <property type="entry name" value="STEREOCILIN RELATED"/>
    <property type="match status" value="1"/>
</dbReference>
<name>A0A974DE06_XENLA</name>
<keyword evidence="1" id="KW-0732">Signal</keyword>
<dbReference type="Pfam" id="PF21058">
    <property type="entry name" value="Stereocilin"/>
    <property type="match status" value="1"/>
</dbReference>
<evidence type="ECO:0000313" key="5">
    <source>
        <dbReference type="Proteomes" id="UP000694892"/>
    </source>
</evidence>
<dbReference type="GO" id="GO:0032426">
    <property type="term" value="C:stereocilium tip"/>
    <property type="evidence" value="ECO:0007669"/>
    <property type="project" value="TreeGrafter"/>
</dbReference>
<dbReference type="OMA" id="LKLPHYK"/>
<keyword evidence="2" id="KW-0325">Glycoprotein</keyword>
<dbReference type="GO" id="GO:0009986">
    <property type="term" value="C:cell surface"/>
    <property type="evidence" value="ECO:0007669"/>
    <property type="project" value="TreeGrafter"/>
</dbReference>
<dbReference type="GO" id="GO:0007160">
    <property type="term" value="P:cell-matrix adhesion"/>
    <property type="evidence" value="ECO:0007669"/>
    <property type="project" value="TreeGrafter"/>
</dbReference>